<keyword evidence="3 6" id="KW-0812">Transmembrane</keyword>
<keyword evidence="4 6" id="KW-1133">Transmembrane helix</keyword>
<dbReference type="GeneID" id="93001048"/>
<dbReference type="CDD" id="cd16380">
    <property type="entry name" value="YitT_C"/>
    <property type="match status" value="1"/>
</dbReference>
<evidence type="ECO:0000256" key="2">
    <source>
        <dbReference type="ARBA" id="ARBA00022475"/>
    </source>
</evidence>
<dbReference type="PaxDb" id="195103-CPF_2675"/>
<evidence type="ECO:0000256" key="3">
    <source>
        <dbReference type="ARBA" id="ARBA00022692"/>
    </source>
</evidence>
<dbReference type="PANTHER" id="PTHR33545">
    <property type="entry name" value="UPF0750 MEMBRANE PROTEIN YITT-RELATED"/>
    <property type="match status" value="1"/>
</dbReference>
<reference evidence="8 9" key="1">
    <citation type="journal article" date="2006" name="Genome Res.">
        <title>Skewed genomic variability in strains of the toxigenic bacterial pathogen, Clostridium perfringens.</title>
        <authorList>
            <person name="Myers G.S."/>
            <person name="Rasko D.A."/>
            <person name="Cheung J.K."/>
            <person name="Ravel J."/>
            <person name="Seshadri R."/>
            <person name="Deboy R.T."/>
            <person name="Ren Q."/>
            <person name="Varga J."/>
            <person name="Awad M.M."/>
            <person name="Brinkac L.M."/>
            <person name="Daugherty S.C."/>
            <person name="Haft D.H."/>
            <person name="Dodson R.J."/>
            <person name="Madupu R."/>
            <person name="Nelson W.C."/>
            <person name="Rosovitz M.J."/>
            <person name="Sullivan S.A."/>
            <person name="Khouri H."/>
            <person name="Dimitrov G.I."/>
            <person name="Watkins K.L."/>
            <person name="Mulligan S."/>
            <person name="Benton J."/>
            <person name="Radune D."/>
            <person name="Fisher D.J."/>
            <person name="Atkins H.S."/>
            <person name="Hiscox T."/>
            <person name="Jost B.H."/>
            <person name="Billington S.J."/>
            <person name="Songer J.G."/>
            <person name="McClane B.A."/>
            <person name="Titball R.W."/>
            <person name="Rood J.I."/>
            <person name="Melville S.B."/>
            <person name="Paulsen I.T."/>
        </authorList>
    </citation>
    <scope>NUCLEOTIDE SEQUENCE [LARGE SCALE GENOMIC DNA]</scope>
    <source>
        <strain evidence="9">ATCC 13124 / DSM 756 / JCM 1290 / NCIMB 6125 / NCTC 8237 / S 107 / Type A</strain>
    </source>
</reference>
<dbReference type="InterPro" id="IPR003740">
    <property type="entry name" value="YitT"/>
</dbReference>
<dbReference type="Pfam" id="PF02588">
    <property type="entry name" value="YitT_membrane"/>
    <property type="match status" value="1"/>
</dbReference>
<dbReference type="InterPro" id="IPR051461">
    <property type="entry name" value="UPF0750_membrane"/>
</dbReference>
<dbReference type="KEGG" id="cpf:CPF_2675"/>
<evidence type="ECO:0000256" key="5">
    <source>
        <dbReference type="ARBA" id="ARBA00023136"/>
    </source>
</evidence>
<dbReference type="Proteomes" id="UP000001823">
    <property type="component" value="Chromosome"/>
</dbReference>
<dbReference type="Pfam" id="PF10035">
    <property type="entry name" value="DUF2179"/>
    <property type="match status" value="1"/>
</dbReference>
<dbReference type="GO" id="GO:0005886">
    <property type="term" value="C:plasma membrane"/>
    <property type="evidence" value="ECO:0007669"/>
    <property type="project" value="UniProtKB-SubCell"/>
</dbReference>
<dbReference type="RefSeq" id="WP_003454377.1">
    <property type="nucleotide sequence ID" value="NC_008261.1"/>
</dbReference>
<feature type="transmembrane region" description="Helical" evidence="6">
    <location>
        <begin position="86"/>
        <end position="105"/>
    </location>
</feature>
<evidence type="ECO:0000256" key="4">
    <source>
        <dbReference type="ARBA" id="ARBA00022989"/>
    </source>
</evidence>
<evidence type="ECO:0000256" key="1">
    <source>
        <dbReference type="ARBA" id="ARBA00004651"/>
    </source>
</evidence>
<evidence type="ECO:0000256" key="6">
    <source>
        <dbReference type="SAM" id="Phobius"/>
    </source>
</evidence>
<dbReference type="HOGENOM" id="CLU_063199_1_1_9"/>
<dbReference type="STRING" id="195103.CPF_2675"/>
<accession>A0A0H2YQR4</accession>
<proteinExistence type="predicted"/>
<dbReference type="Gene3D" id="3.30.70.120">
    <property type="match status" value="1"/>
</dbReference>
<dbReference type="InterPro" id="IPR019264">
    <property type="entry name" value="DUF2179"/>
</dbReference>
<gene>
    <name evidence="8" type="ordered locus">CPF_2675</name>
</gene>
<organism evidence="8 9">
    <name type="scientific">Clostridium perfringens (strain ATCC 13124 / DSM 756 / JCM 1290 / NCIMB 6125 / NCTC 8237 / Type A)</name>
    <dbReference type="NCBI Taxonomy" id="195103"/>
    <lineage>
        <taxon>Bacteria</taxon>
        <taxon>Bacillati</taxon>
        <taxon>Bacillota</taxon>
        <taxon>Clostridia</taxon>
        <taxon>Eubacteriales</taxon>
        <taxon>Clostridiaceae</taxon>
        <taxon>Clostridium</taxon>
    </lineage>
</organism>
<dbReference type="EMBL" id="CP000246">
    <property type="protein sequence ID" value="ABG82729.1"/>
    <property type="molecule type" value="Genomic_DNA"/>
</dbReference>
<feature type="transmembrane region" description="Helical" evidence="6">
    <location>
        <begin position="44"/>
        <end position="74"/>
    </location>
</feature>
<dbReference type="PANTHER" id="PTHR33545:SF5">
    <property type="entry name" value="UPF0750 MEMBRANE PROTEIN YITT"/>
    <property type="match status" value="1"/>
</dbReference>
<keyword evidence="2" id="KW-1003">Cell membrane</keyword>
<keyword evidence="9" id="KW-1185">Reference proteome</keyword>
<feature type="transmembrane region" description="Helical" evidence="6">
    <location>
        <begin position="111"/>
        <end position="130"/>
    </location>
</feature>
<dbReference type="InterPro" id="IPR015867">
    <property type="entry name" value="N-reg_PII/ATP_PRibTrfase_C"/>
</dbReference>
<name>A0A0H2YQR4_CLOP1</name>
<sequence length="285" mass="31395">MNYIKEKKELLIDNAFILIGCFIASLGVNLFLSNAKLLSGGATGIALIFQYLMGVNSGIVVLLINIPLFILSYFKLSKKFTFNSAIGMLALSLSLMITAPVSHLITLDDKLLYCVFGGAICGFGYGLVFSKGGSTGGTDIVTMIIRKKYSNFNIGSLSFVLNMCIVAVGAIFFGLETALYTLISIFVQTVLVDKVIKGIHSKQLLLIITDKEQQVINYIIEDLHRGVTSLLAEGEYTHDRKKMLYCLVTTRQMIELKNTIHYIDPNAFITIMDVSEVKGKGFKNI</sequence>
<evidence type="ECO:0000313" key="9">
    <source>
        <dbReference type="Proteomes" id="UP000001823"/>
    </source>
</evidence>
<dbReference type="AlphaFoldDB" id="A0A0H2YQR4"/>
<evidence type="ECO:0000259" key="7">
    <source>
        <dbReference type="Pfam" id="PF10035"/>
    </source>
</evidence>
<dbReference type="eggNOG" id="COG1284">
    <property type="taxonomic scope" value="Bacteria"/>
</dbReference>
<keyword evidence="5 6" id="KW-0472">Membrane</keyword>
<feature type="transmembrane region" description="Helical" evidence="6">
    <location>
        <begin position="12"/>
        <end position="32"/>
    </location>
</feature>
<evidence type="ECO:0000313" key="8">
    <source>
        <dbReference type="EMBL" id="ABG82729.1"/>
    </source>
</evidence>
<feature type="domain" description="DUF2179" evidence="7">
    <location>
        <begin position="225"/>
        <end position="279"/>
    </location>
</feature>
<dbReference type="PIRSF" id="PIRSF006483">
    <property type="entry name" value="Membrane_protein_YitT"/>
    <property type="match status" value="1"/>
</dbReference>
<comment type="subcellular location">
    <subcellularLocation>
        <location evidence="1">Cell membrane</location>
        <topology evidence="1">Multi-pass membrane protein</topology>
    </subcellularLocation>
</comment>
<protein>
    <submittedName>
        <fullName evidence="8">Membrane protein</fullName>
    </submittedName>
</protein>